<feature type="chain" id="PRO_5045384348" evidence="1">
    <location>
        <begin position="26"/>
        <end position="251"/>
    </location>
</feature>
<feature type="domain" description="Putative auto-transporter adhesin head GIN" evidence="2">
    <location>
        <begin position="44"/>
        <end position="233"/>
    </location>
</feature>
<keyword evidence="1" id="KW-0732">Signal</keyword>
<evidence type="ECO:0000259" key="2">
    <source>
        <dbReference type="Pfam" id="PF10988"/>
    </source>
</evidence>
<dbReference type="InterPro" id="IPR021255">
    <property type="entry name" value="DUF2807"/>
</dbReference>
<protein>
    <submittedName>
        <fullName evidence="3">DUF2807 domain-containing protein</fullName>
    </submittedName>
</protein>
<keyword evidence="4" id="KW-1185">Reference proteome</keyword>
<proteinExistence type="predicted"/>
<dbReference type="PROSITE" id="PS51257">
    <property type="entry name" value="PROKAR_LIPOPROTEIN"/>
    <property type="match status" value="1"/>
</dbReference>
<dbReference type="Proteomes" id="UP000825381">
    <property type="component" value="Chromosome"/>
</dbReference>
<evidence type="ECO:0000256" key="1">
    <source>
        <dbReference type="SAM" id="SignalP"/>
    </source>
</evidence>
<accession>A0ABX8V2W0</accession>
<organism evidence="3 4">
    <name type="scientific">Flavobacterium litorale</name>
    <dbReference type="NCBI Taxonomy" id="2856519"/>
    <lineage>
        <taxon>Bacteria</taxon>
        <taxon>Pseudomonadati</taxon>
        <taxon>Bacteroidota</taxon>
        <taxon>Flavobacteriia</taxon>
        <taxon>Flavobacteriales</taxon>
        <taxon>Flavobacteriaceae</taxon>
        <taxon>Flavobacterium</taxon>
    </lineage>
</organism>
<reference evidence="3 4" key="1">
    <citation type="submission" date="2021-07" db="EMBL/GenBank/DDBJ databases">
        <title>Flavobacterium WSW3-B6 sp.nov, isolated from seaweed.</title>
        <authorList>
            <person name="Muhammad N."/>
            <person name="Ho H."/>
            <person name="Lee Y.-J."/>
            <person name="Nguyen T."/>
            <person name="Ho J."/>
            <person name="Kim S.-G."/>
        </authorList>
    </citation>
    <scope>NUCLEOTIDE SEQUENCE [LARGE SCALE GENOMIC DNA]</scope>
    <source>
        <strain evidence="3 4">WSW3-B6</strain>
    </source>
</reference>
<evidence type="ECO:0000313" key="4">
    <source>
        <dbReference type="Proteomes" id="UP000825381"/>
    </source>
</evidence>
<gene>
    <name evidence="3" type="ORF">K1I41_06110</name>
</gene>
<sequence>MKLLNRLTIIIIVLQLLMACDSSSAPECFRTAGNAVTYDIAVPDFTNIHTSPGIELVITEGRPQRVTVHTGENLTEYIKAEVTDGELLLTNANNCNWTRDYNTTTVYIATPNLEKIYSASQFAVKSNGVLTFPSLTLQSGLFSETASGTFELDLAVDNLLIEDDQSTYYELKGTVNNLNIKLYDGDARFEASQLVAQNIEVFQRSTNDIIVNPQQEIRGTIYSTGNVVLKNEPPVVSIEQLYTGRLVYDVD</sequence>
<feature type="signal peptide" evidence="1">
    <location>
        <begin position="1"/>
        <end position="25"/>
    </location>
</feature>
<dbReference type="EMBL" id="CP080429">
    <property type="protein sequence ID" value="QYJ67147.1"/>
    <property type="molecule type" value="Genomic_DNA"/>
</dbReference>
<evidence type="ECO:0000313" key="3">
    <source>
        <dbReference type="EMBL" id="QYJ67147.1"/>
    </source>
</evidence>
<dbReference type="RefSeq" id="WP_220639495.1">
    <property type="nucleotide sequence ID" value="NZ_CP080429.1"/>
</dbReference>
<name>A0ABX8V2W0_9FLAO</name>
<dbReference type="Gene3D" id="2.160.20.120">
    <property type="match status" value="1"/>
</dbReference>
<dbReference type="Pfam" id="PF10988">
    <property type="entry name" value="DUF2807"/>
    <property type="match status" value="1"/>
</dbReference>